<proteinExistence type="predicted"/>
<evidence type="ECO:0000256" key="2">
    <source>
        <dbReference type="ARBA" id="ARBA00022679"/>
    </source>
</evidence>
<dbReference type="GO" id="GO:0009307">
    <property type="term" value="P:DNA restriction-modification system"/>
    <property type="evidence" value="ECO:0007669"/>
    <property type="project" value="InterPro"/>
</dbReference>
<dbReference type="GO" id="GO:0009007">
    <property type="term" value="F:site-specific DNA-methyltransferase (adenine-specific) activity"/>
    <property type="evidence" value="ECO:0007669"/>
    <property type="project" value="UniProtKB-EC"/>
</dbReference>
<protein>
    <submittedName>
        <fullName evidence="5">Uncharacterized protein</fullName>
    </submittedName>
</protein>
<dbReference type="GO" id="GO:1904047">
    <property type="term" value="F:S-adenosyl-L-methionine binding"/>
    <property type="evidence" value="ECO:0007669"/>
    <property type="project" value="TreeGrafter"/>
</dbReference>
<sequence>MNKTIEILFNDLVFEFSDSNENYNVVYKLISQYHISDSIWKNKITKSIKKALKLDCKKTALRELKILLNKCLEKNFETKAISAFPYPGGKNKMKKELNYALEVLNEDKTEIGEKFEIYADIFFGAGGSLISMSDKLSEIGIKKVIVNELNKTIINIHKLIKEKPNQLIDAFSNLIKTKVVSKFGRIFLEKEEYEILASELKEEVHNLEKNNERGVETAIRFILLQCIQYSSNYTPKVTFEVSNFSNKIYSSEKIVEVISSFSNRIKKIHSIYNKFDIEFKCEDAWEVLQQYKKNKNILFNIDIIYVVEDNTPIENFSSNYFEELQSKDIPLARTNYGVKKFDSIKYIKELKYINCIYNNNAHPAIEYYRRKFGLEKLIFTRVETSSSIEKGAYRHTANEYIVFGLKNN</sequence>
<name>A0A4Q1ARM8_9BACT</name>
<dbReference type="InterPro" id="IPR029063">
    <property type="entry name" value="SAM-dependent_MTases_sf"/>
</dbReference>
<dbReference type="AlphaFoldDB" id="A0A4Q1ARM8"/>
<dbReference type="PANTHER" id="PTHR30481">
    <property type="entry name" value="DNA ADENINE METHYLASE"/>
    <property type="match status" value="1"/>
</dbReference>
<keyword evidence="3" id="KW-0949">S-adenosyl-L-methionine</keyword>
<evidence type="ECO:0000313" key="6">
    <source>
        <dbReference type="Proteomes" id="UP000289718"/>
    </source>
</evidence>
<keyword evidence="2" id="KW-0808">Transferase</keyword>
<evidence type="ECO:0000256" key="1">
    <source>
        <dbReference type="ARBA" id="ARBA00022603"/>
    </source>
</evidence>
<organism evidence="5 6">
    <name type="scientific">Halarcobacter mediterraneus</name>
    <dbReference type="NCBI Taxonomy" id="2023153"/>
    <lineage>
        <taxon>Bacteria</taxon>
        <taxon>Pseudomonadati</taxon>
        <taxon>Campylobacterota</taxon>
        <taxon>Epsilonproteobacteria</taxon>
        <taxon>Campylobacterales</taxon>
        <taxon>Arcobacteraceae</taxon>
        <taxon>Halarcobacter</taxon>
    </lineage>
</organism>
<dbReference type="Proteomes" id="UP000289718">
    <property type="component" value="Unassembled WGS sequence"/>
</dbReference>
<feature type="coiled-coil region" evidence="4">
    <location>
        <begin position="190"/>
        <end position="217"/>
    </location>
</feature>
<dbReference type="GO" id="GO:0032259">
    <property type="term" value="P:methylation"/>
    <property type="evidence" value="ECO:0007669"/>
    <property type="project" value="UniProtKB-KW"/>
</dbReference>
<reference evidence="5 6" key="1">
    <citation type="submission" date="2017-09" db="EMBL/GenBank/DDBJ databases">
        <title>Genomics of the genus Arcobacter.</title>
        <authorList>
            <person name="Perez-Cataluna A."/>
            <person name="Figueras M.J."/>
            <person name="Salas-Masso N."/>
        </authorList>
    </citation>
    <scope>NUCLEOTIDE SEQUENCE [LARGE SCALE GENOMIC DNA]</scope>
    <source>
        <strain evidence="5 6">F156-34</strain>
    </source>
</reference>
<keyword evidence="1" id="KW-0489">Methyltransferase</keyword>
<dbReference type="OrthoDB" id="9805629at2"/>
<comment type="caution">
    <text evidence="5">The sequence shown here is derived from an EMBL/GenBank/DDBJ whole genome shotgun (WGS) entry which is preliminary data.</text>
</comment>
<keyword evidence="4" id="KW-0175">Coiled coil</keyword>
<accession>A0A4Q1ARM8</accession>
<dbReference type="InterPro" id="IPR012327">
    <property type="entry name" value="MeTrfase_D12"/>
</dbReference>
<dbReference type="GO" id="GO:0043565">
    <property type="term" value="F:sequence-specific DNA binding"/>
    <property type="evidence" value="ECO:0007669"/>
    <property type="project" value="TreeGrafter"/>
</dbReference>
<evidence type="ECO:0000256" key="4">
    <source>
        <dbReference type="SAM" id="Coils"/>
    </source>
</evidence>
<evidence type="ECO:0000313" key="5">
    <source>
        <dbReference type="EMBL" id="RXK11686.1"/>
    </source>
</evidence>
<keyword evidence="6" id="KW-1185">Reference proteome</keyword>
<dbReference type="GO" id="GO:0006298">
    <property type="term" value="P:mismatch repair"/>
    <property type="evidence" value="ECO:0007669"/>
    <property type="project" value="TreeGrafter"/>
</dbReference>
<gene>
    <name evidence="5" type="ORF">CP965_13020</name>
</gene>
<evidence type="ECO:0000256" key="3">
    <source>
        <dbReference type="ARBA" id="ARBA00022691"/>
    </source>
</evidence>
<dbReference type="SUPFAM" id="SSF53335">
    <property type="entry name" value="S-adenosyl-L-methionine-dependent methyltransferases"/>
    <property type="match status" value="1"/>
</dbReference>
<dbReference type="EMBL" id="NXIE01000006">
    <property type="protein sequence ID" value="RXK11686.1"/>
    <property type="molecule type" value="Genomic_DNA"/>
</dbReference>
<dbReference type="RefSeq" id="WP_129062549.1">
    <property type="nucleotide sequence ID" value="NZ_NXIE01000006.1"/>
</dbReference>